<dbReference type="PANTHER" id="PTHR30574:SF1">
    <property type="entry name" value="SULPHUR TRANSPORT DOMAIN-CONTAINING PROTEIN"/>
    <property type="match status" value="1"/>
</dbReference>
<evidence type="ECO:0008006" key="11">
    <source>
        <dbReference type="Google" id="ProtNLM"/>
    </source>
</evidence>
<accession>A0A6J4T4F2</accession>
<keyword evidence="5 9" id="KW-0812">Transmembrane</keyword>
<sequence length="152" mass="15133">MTRAPWYVVGVALGLVVVASLVTINQRIGAVGGYSDVVDRLSGRSASFGWRAWFLLGIVGGSGLFVLLGGSTGARPGYGWLTRALGGDLEVLAVPILFAAGLLIGYGAKLAGGCTSGNGLCGSSLGSPASLAATATFMATAVITTLALSVVI</sequence>
<evidence type="ECO:0000256" key="7">
    <source>
        <dbReference type="ARBA" id="ARBA00023136"/>
    </source>
</evidence>
<dbReference type="AlphaFoldDB" id="A0A6J4T4F2"/>
<dbReference type="Pfam" id="PF04143">
    <property type="entry name" value="Sulf_transp"/>
    <property type="match status" value="1"/>
</dbReference>
<dbReference type="GO" id="GO:0005886">
    <property type="term" value="C:plasma membrane"/>
    <property type="evidence" value="ECO:0007669"/>
    <property type="project" value="UniProtKB-SubCell"/>
</dbReference>
<evidence type="ECO:0000256" key="1">
    <source>
        <dbReference type="ARBA" id="ARBA00004429"/>
    </source>
</evidence>
<comment type="subcellular location">
    <subcellularLocation>
        <location evidence="1">Cell inner membrane</location>
        <topology evidence="1">Multi-pass membrane protein</topology>
    </subcellularLocation>
</comment>
<evidence type="ECO:0000256" key="5">
    <source>
        <dbReference type="ARBA" id="ARBA00022692"/>
    </source>
</evidence>
<keyword evidence="2" id="KW-0813">Transport</keyword>
<reference evidence="10" key="1">
    <citation type="submission" date="2020-02" db="EMBL/GenBank/DDBJ databases">
        <authorList>
            <person name="Meier V. D."/>
        </authorList>
    </citation>
    <scope>NUCLEOTIDE SEQUENCE</scope>
    <source>
        <strain evidence="10">AVDCRST_MAG69</strain>
    </source>
</reference>
<evidence type="ECO:0000256" key="8">
    <source>
        <dbReference type="ARBA" id="ARBA00035655"/>
    </source>
</evidence>
<keyword evidence="6 9" id="KW-1133">Transmembrane helix</keyword>
<feature type="transmembrane region" description="Helical" evidence="9">
    <location>
        <begin position="48"/>
        <end position="68"/>
    </location>
</feature>
<feature type="transmembrane region" description="Helical" evidence="9">
    <location>
        <begin position="89"/>
        <end position="108"/>
    </location>
</feature>
<feature type="transmembrane region" description="Helical" evidence="9">
    <location>
        <begin position="128"/>
        <end position="151"/>
    </location>
</feature>
<comment type="similarity">
    <text evidence="8">Belongs to the TsuA/YedE (TC 9.B.102) family.</text>
</comment>
<organism evidence="10">
    <name type="scientific">uncultured Solirubrobacteraceae bacterium</name>
    <dbReference type="NCBI Taxonomy" id="1162706"/>
    <lineage>
        <taxon>Bacteria</taxon>
        <taxon>Bacillati</taxon>
        <taxon>Actinomycetota</taxon>
        <taxon>Thermoleophilia</taxon>
        <taxon>Solirubrobacterales</taxon>
        <taxon>Solirubrobacteraceae</taxon>
        <taxon>environmental samples</taxon>
    </lineage>
</organism>
<gene>
    <name evidence="10" type="ORF">AVDCRST_MAG69-2634</name>
</gene>
<evidence type="ECO:0000313" key="10">
    <source>
        <dbReference type="EMBL" id="CAA9513674.1"/>
    </source>
</evidence>
<keyword evidence="7 9" id="KW-0472">Membrane</keyword>
<evidence type="ECO:0000256" key="4">
    <source>
        <dbReference type="ARBA" id="ARBA00022519"/>
    </source>
</evidence>
<protein>
    <recommendedName>
        <fullName evidence="11">Sulphur transport domain-containing protein</fullName>
    </recommendedName>
</protein>
<dbReference type="EMBL" id="CADCVP010000288">
    <property type="protein sequence ID" value="CAA9513674.1"/>
    <property type="molecule type" value="Genomic_DNA"/>
</dbReference>
<evidence type="ECO:0000256" key="3">
    <source>
        <dbReference type="ARBA" id="ARBA00022475"/>
    </source>
</evidence>
<keyword evidence="4" id="KW-0997">Cell inner membrane</keyword>
<evidence type="ECO:0000256" key="2">
    <source>
        <dbReference type="ARBA" id="ARBA00022448"/>
    </source>
</evidence>
<dbReference type="PANTHER" id="PTHR30574">
    <property type="entry name" value="INNER MEMBRANE PROTEIN YEDE"/>
    <property type="match status" value="1"/>
</dbReference>
<evidence type="ECO:0000256" key="6">
    <source>
        <dbReference type="ARBA" id="ARBA00022989"/>
    </source>
</evidence>
<proteinExistence type="inferred from homology"/>
<feature type="transmembrane region" description="Helical" evidence="9">
    <location>
        <begin position="7"/>
        <end position="28"/>
    </location>
</feature>
<keyword evidence="3" id="KW-1003">Cell membrane</keyword>
<dbReference type="InterPro" id="IPR007272">
    <property type="entry name" value="Sulf_transp_TsuA/YedE"/>
</dbReference>
<name>A0A6J4T4F2_9ACTN</name>
<evidence type="ECO:0000256" key="9">
    <source>
        <dbReference type="SAM" id="Phobius"/>
    </source>
</evidence>